<accession>A0A521BVJ3</accession>
<gene>
    <name evidence="15" type="ORF">SAMN06265219_10387</name>
</gene>
<comment type="similarity">
    <text evidence="3">In the N-terminal section; belongs to the enoyl-CoA hydratase/isomerase family.</text>
</comment>
<organism evidence="15 16">
    <name type="scientific">Gracilimonas mengyeensis</name>
    <dbReference type="NCBI Taxonomy" id="1302730"/>
    <lineage>
        <taxon>Bacteria</taxon>
        <taxon>Pseudomonadati</taxon>
        <taxon>Balneolota</taxon>
        <taxon>Balneolia</taxon>
        <taxon>Balneolales</taxon>
        <taxon>Balneolaceae</taxon>
        <taxon>Gracilimonas</taxon>
    </lineage>
</organism>
<dbReference type="NCBIfam" id="NF008363">
    <property type="entry name" value="PRK11154.1"/>
    <property type="match status" value="1"/>
</dbReference>
<dbReference type="InterPro" id="IPR006108">
    <property type="entry name" value="3HC_DH_C"/>
</dbReference>
<keyword evidence="5" id="KW-0276">Fatty acid metabolism</keyword>
<evidence type="ECO:0000259" key="13">
    <source>
        <dbReference type="Pfam" id="PF00725"/>
    </source>
</evidence>
<evidence type="ECO:0000313" key="16">
    <source>
        <dbReference type="Proteomes" id="UP000317557"/>
    </source>
</evidence>
<dbReference type="GO" id="GO:0016509">
    <property type="term" value="F:long-chain (3S)-3-hydroxyacyl-CoA dehydrogenase (NAD+) activity"/>
    <property type="evidence" value="ECO:0007669"/>
    <property type="project" value="TreeGrafter"/>
</dbReference>
<keyword evidence="9" id="KW-0443">Lipid metabolism</keyword>
<dbReference type="AlphaFoldDB" id="A0A521BVJ3"/>
<comment type="pathway">
    <text evidence="1">Lipid metabolism; fatty acid beta-oxidation.</text>
</comment>
<keyword evidence="6" id="KW-0442">Lipid degradation</keyword>
<dbReference type="Proteomes" id="UP000317557">
    <property type="component" value="Unassembled WGS sequence"/>
</dbReference>
<dbReference type="FunFam" id="3.90.226.10:FF:000011">
    <property type="entry name" value="Fatty acid oxidation complex subunit alpha"/>
    <property type="match status" value="1"/>
</dbReference>
<dbReference type="Pfam" id="PF00725">
    <property type="entry name" value="3HCDH"/>
    <property type="match status" value="1"/>
</dbReference>
<reference evidence="15 16" key="1">
    <citation type="submission" date="2017-05" db="EMBL/GenBank/DDBJ databases">
        <authorList>
            <person name="Varghese N."/>
            <person name="Submissions S."/>
        </authorList>
    </citation>
    <scope>NUCLEOTIDE SEQUENCE [LARGE SCALE GENOMIC DNA]</scope>
    <source>
        <strain evidence="15 16">DSM 21985</strain>
    </source>
</reference>
<evidence type="ECO:0000256" key="5">
    <source>
        <dbReference type="ARBA" id="ARBA00022832"/>
    </source>
</evidence>
<dbReference type="InterPro" id="IPR008927">
    <property type="entry name" value="6-PGluconate_DH-like_C_sf"/>
</dbReference>
<dbReference type="SUPFAM" id="SSF51735">
    <property type="entry name" value="NAD(P)-binding Rossmann-fold domains"/>
    <property type="match status" value="1"/>
</dbReference>
<dbReference type="GO" id="GO:0070403">
    <property type="term" value="F:NAD+ binding"/>
    <property type="evidence" value="ECO:0007669"/>
    <property type="project" value="InterPro"/>
</dbReference>
<dbReference type="FunFam" id="3.40.50.720:FF:000009">
    <property type="entry name" value="Fatty oxidation complex, alpha subunit"/>
    <property type="match status" value="1"/>
</dbReference>
<dbReference type="Pfam" id="PF00378">
    <property type="entry name" value="ECH_1"/>
    <property type="match status" value="1"/>
</dbReference>
<feature type="domain" description="3-hydroxyacyl-CoA dehydrogenase C-terminal" evidence="13">
    <location>
        <begin position="535"/>
        <end position="629"/>
    </location>
</feature>
<dbReference type="Pfam" id="PF02737">
    <property type="entry name" value="3HCDH_N"/>
    <property type="match status" value="1"/>
</dbReference>
<dbReference type="CDD" id="cd06558">
    <property type="entry name" value="crotonase-like"/>
    <property type="match status" value="1"/>
</dbReference>
<evidence type="ECO:0000256" key="9">
    <source>
        <dbReference type="ARBA" id="ARBA00023098"/>
    </source>
</evidence>
<dbReference type="SUPFAM" id="SSF52096">
    <property type="entry name" value="ClpP/crotonase"/>
    <property type="match status" value="1"/>
</dbReference>
<evidence type="ECO:0000256" key="6">
    <source>
        <dbReference type="ARBA" id="ARBA00022963"/>
    </source>
</evidence>
<evidence type="ECO:0000256" key="7">
    <source>
        <dbReference type="ARBA" id="ARBA00023002"/>
    </source>
</evidence>
<dbReference type="InterPro" id="IPR006176">
    <property type="entry name" value="3-OHacyl-CoA_DH_NAD-bd"/>
</dbReference>
<keyword evidence="8" id="KW-0520">NAD</keyword>
<evidence type="ECO:0000256" key="8">
    <source>
        <dbReference type="ARBA" id="ARBA00023027"/>
    </source>
</evidence>
<feature type="domain" description="3-hydroxyacyl-CoA dehydrogenase NAD binding" evidence="14">
    <location>
        <begin position="353"/>
        <end position="532"/>
    </location>
</feature>
<evidence type="ECO:0000256" key="11">
    <source>
        <dbReference type="ARBA" id="ARBA00023268"/>
    </source>
</evidence>
<sequence length="748" mass="83037">MITRHDKSPTYQGEDLDEVEITGSKYCTKPISTFRIQHLKFQNMSYLNITPKDSVAVVTLDMPDEKVNKLNEILIEEFSEFLDTLESDDSLKGAILISGKENNFIAGADIDMFQERDTAEEIEQLSKTGHQILNRIADFEKPIAVAVHGSCMGGGLELSLACHYRVCSDSSDTVFSLPEVKLGLLPGTGGTQRLPRRIGIQKALTYMLTGKNIYVRQARNTGLVDEVVHKDALETAAIKAVHKITENGASHKVKRSFFEKLLEGNPLGRKIIFSQARKKTAGRTRGNYPAPPKIIDAVEYGYKHGLEKGLENETVLFGELGATQESRNLVNLFFGMNASKKVPKPDLVKPVNKIGVLGAGLMGSGIADVSINKGGYRVLLKDQDMESAAKGEKEIWKALNEKVDKRIISEFERDKTAAKVTGTDSYEGFDDVELVIEAVFEDLDLKRNIIQEVEAKTRDNCIFASNTSSLPISKIAEAANRPENVIGMHYFSPVQKMPLLEIIATEQTADWVIQTACQVGVNQGKNVIVVGDGPGFYTTRILAPYMNEALKLLEEGASIEFLDKIMKDFGFPVGPMALFDEVGIDVGAHVAETMSPMFAERGIDTNNRAQELLDAGYKGRKNKKGLYRYFDDKDKEVNTDIYKHFGGSNRTNSDKETAQQRMALTMINEAAWCLQEDILKSPNDGDLGAILGLGFPPFLGGPFRYIDQTGVQKVVDRLEKFEGEFGPRFKSAEILIDYAKDKRKFYED</sequence>
<dbReference type="PANTHER" id="PTHR43612:SF3">
    <property type="entry name" value="TRIFUNCTIONAL ENZYME SUBUNIT ALPHA, MITOCHONDRIAL"/>
    <property type="match status" value="1"/>
</dbReference>
<evidence type="ECO:0000256" key="10">
    <source>
        <dbReference type="ARBA" id="ARBA00023239"/>
    </source>
</evidence>
<name>A0A521BVJ3_9BACT</name>
<evidence type="ECO:0000256" key="1">
    <source>
        <dbReference type="ARBA" id="ARBA00005005"/>
    </source>
</evidence>
<dbReference type="InterPro" id="IPR036291">
    <property type="entry name" value="NAD(P)-bd_dom_sf"/>
</dbReference>
<dbReference type="EC" id="4.2.1.17" evidence="4"/>
<dbReference type="Gene3D" id="3.90.226.10">
    <property type="entry name" value="2-enoyl-CoA Hydratase, Chain A, domain 1"/>
    <property type="match status" value="1"/>
</dbReference>
<keyword evidence="10" id="KW-0456">Lyase</keyword>
<keyword evidence="16" id="KW-1185">Reference proteome</keyword>
<dbReference type="SUPFAM" id="SSF48179">
    <property type="entry name" value="6-phosphogluconate dehydrogenase C-terminal domain-like"/>
    <property type="match status" value="2"/>
</dbReference>
<dbReference type="Gene3D" id="1.10.1040.50">
    <property type="match status" value="1"/>
</dbReference>
<dbReference type="InterPro" id="IPR001753">
    <property type="entry name" value="Enoyl-CoA_hydra/iso"/>
</dbReference>
<dbReference type="GO" id="GO:0004300">
    <property type="term" value="F:enoyl-CoA hydratase activity"/>
    <property type="evidence" value="ECO:0007669"/>
    <property type="project" value="UniProtKB-EC"/>
</dbReference>
<dbReference type="InterPro" id="IPR006180">
    <property type="entry name" value="3-OHacyl-CoA_DH_CS"/>
</dbReference>
<proteinExistence type="inferred from homology"/>
<evidence type="ECO:0000256" key="2">
    <source>
        <dbReference type="ARBA" id="ARBA00007005"/>
    </source>
</evidence>
<dbReference type="GO" id="GO:0006635">
    <property type="term" value="P:fatty acid beta-oxidation"/>
    <property type="evidence" value="ECO:0007669"/>
    <property type="project" value="UniProtKB-UniPathway"/>
</dbReference>
<evidence type="ECO:0000256" key="12">
    <source>
        <dbReference type="ARBA" id="ARBA00049556"/>
    </source>
</evidence>
<comment type="catalytic activity">
    <reaction evidence="12">
        <text>a (3S)-3-hydroxyacyl-CoA + NAD(+) = a 3-oxoacyl-CoA + NADH + H(+)</text>
        <dbReference type="Rhea" id="RHEA:22432"/>
        <dbReference type="ChEBI" id="CHEBI:15378"/>
        <dbReference type="ChEBI" id="CHEBI:57318"/>
        <dbReference type="ChEBI" id="CHEBI:57540"/>
        <dbReference type="ChEBI" id="CHEBI:57945"/>
        <dbReference type="ChEBI" id="CHEBI:90726"/>
        <dbReference type="EC" id="1.1.1.35"/>
    </reaction>
</comment>
<dbReference type="Gene3D" id="3.40.50.720">
    <property type="entry name" value="NAD(P)-binding Rossmann-like Domain"/>
    <property type="match status" value="1"/>
</dbReference>
<evidence type="ECO:0000256" key="3">
    <source>
        <dbReference type="ARBA" id="ARBA00008750"/>
    </source>
</evidence>
<evidence type="ECO:0000256" key="4">
    <source>
        <dbReference type="ARBA" id="ARBA00012076"/>
    </source>
</evidence>
<dbReference type="PANTHER" id="PTHR43612">
    <property type="entry name" value="TRIFUNCTIONAL ENZYME SUBUNIT ALPHA"/>
    <property type="match status" value="1"/>
</dbReference>
<dbReference type="InterPro" id="IPR029045">
    <property type="entry name" value="ClpP/crotonase-like_dom_sf"/>
</dbReference>
<evidence type="ECO:0000259" key="14">
    <source>
        <dbReference type="Pfam" id="PF02737"/>
    </source>
</evidence>
<evidence type="ECO:0000313" key="15">
    <source>
        <dbReference type="EMBL" id="SMO50631.1"/>
    </source>
</evidence>
<dbReference type="PROSITE" id="PS00067">
    <property type="entry name" value="3HCDH"/>
    <property type="match status" value="1"/>
</dbReference>
<comment type="similarity">
    <text evidence="2">In the central section; belongs to the 3-hydroxyacyl-CoA dehydrogenase family.</text>
</comment>
<dbReference type="UniPathway" id="UPA00659"/>
<keyword evidence="11" id="KW-0511">Multifunctional enzyme</keyword>
<dbReference type="InterPro" id="IPR050136">
    <property type="entry name" value="FA_oxidation_alpha_subunit"/>
</dbReference>
<protein>
    <recommendedName>
        <fullName evidence="4">enoyl-CoA hydratase</fullName>
        <ecNumber evidence="4">4.2.1.17</ecNumber>
    </recommendedName>
</protein>
<keyword evidence="7" id="KW-0560">Oxidoreductase</keyword>
<dbReference type="EMBL" id="FXTP01000003">
    <property type="protein sequence ID" value="SMO50631.1"/>
    <property type="molecule type" value="Genomic_DNA"/>
</dbReference>